<dbReference type="Proteomes" id="UP000319014">
    <property type="component" value="Unassembled WGS sequence"/>
</dbReference>
<gene>
    <name evidence="1" type="ORF">SAMN06265221_10750</name>
</gene>
<protein>
    <recommendedName>
        <fullName evidence="3">Capsular polysaccharide biosynthesis protein</fullName>
    </recommendedName>
</protein>
<dbReference type="OrthoDB" id="288504at2"/>
<sequence>MGLDFSGQPTDLFHMPSIHAGVHYALPPTDWLMRPVPGADVHLFAASDSDPILELQQSAIDRQQQRIPGSVMEIASASVVLSGAEFRGLFATVQGRMWLNGVQGDRLRHRFQPLPGESGDLRAAFRSARDSGEYCPPVWEGDAATLDVALAMGHGAGHPAALVGLMSDLAHVAQDGSDRMINLHVPSLAIRHGLVAMIAAIFPTLLPRLRFHSGARRYGAVRSVFNHRHYLYQVQDSRIRRANLAQAGWQRPGSTARQRAAVAGASYDSGLRLLREAALRRIPAPMNDPSLIWLTPGPDAPALTGHEPLLEGLRGRGFRSVQLADKTPLQRIAALQSAEVIVAPYGTGLGDMAFVRPGTLVLSLETHRVLHDWADLLPLAHVAQCRYYTVLGDMAGGRSPDDLPPRSAPAALHLGRRAISRILGLIDRDRQERRRPVCA</sequence>
<proteinExistence type="predicted"/>
<evidence type="ECO:0008006" key="3">
    <source>
        <dbReference type="Google" id="ProtNLM"/>
    </source>
</evidence>
<dbReference type="AlphaFoldDB" id="A0A521DAJ5"/>
<keyword evidence="2" id="KW-1185">Reference proteome</keyword>
<accession>A0A521DAJ5</accession>
<name>A0A521DAJ5_9RHOB</name>
<evidence type="ECO:0000313" key="2">
    <source>
        <dbReference type="Proteomes" id="UP000319014"/>
    </source>
</evidence>
<organism evidence="1 2">
    <name type="scientific">Paracoccus laeviglucosivorans</name>
    <dbReference type="NCBI Taxonomy" id="1197861"/>
    <lineage>
        <taxon>Bacteria</taxon>
        <taxon>Pseudomonadati</taxon>
        <taxon>Pseudomonadota</taxon>
        <taxon>Alphaproteobacteria</taxon>
        <taxon>Rhodobacterales</taxon>
        <taxon>Paracoccaceae</taxon>
        <taxon>Paracoccus</taxon>
    </lineage>
</organism>
<dbReference type="EMBL" id="FXTK01000007">
    <property type="protein sequence ID" value="SMO68678.1"/>
    <property type="molecule type" value="Genomic_DNA"/>
</dbReference>
<dbReference type="RefSeq" id="WP_142663052.1">
    <property type="nucleotide sequence ID" value="NZ_FXTK01000007.1"/>
</dbReference>
<reference evidence="1 2" key="1">
    <citation type="submission" date="2017-05" db="EMBL/GenBank/DDBJ databases">
        <authorList>
            <person name="Varghese N."/>
            <person name="Submissions S."/>
        </authorList>
    </citation>
    <scope>NUCLEOTIDE SEQUENCE [LARGE SCALE GENOMIC DNA]</scope>
    <source>
        <strain evidence="1 2">DSM 100094</strain>
    </source>
</reference>
<evidence type="ECO:0000313" key="1">
    <source>
        <dbReference type="EMBL" id="SMO68678.1"/>
    </source>
</evidence>